<protein>
    <recommendedName>
        <fullName evidence="10">Zn(2)-C6 fungal-type domain-containing protein</fullName>
    </recommendedName>
</protein>
<evidence type="ECO:0000256" key="4">
    <source>
        <dbReference type="ARBA" id="ARBA00023125"/>
    </source>
</evidence>
<evidence type="ECO:0000256" key="2">
    <source>
        <dbReference type="ARBA" id="ARBA00022833"/>
    </source>
</evidence>
<feature type="compositionally biased region" description="Basic and acidic residues" evidence="7">
    <location>
        <begin position="62"/>
        <end position="76"/>
    </location>
</feature>
<evidence type="ECO:0000256" key="1">
    <source>
        <dbReference type="ARBA" id="ARBA00004123"/>
    </source>
</evidence>
<reference evidence="8 9" key="1">
    <citation type="journal article" date="2019" name="Mol. Biol. Evol.">
        <title>Blast fungal genomes show frequent chromosomal changes, gene gains and losses, and effector gene turnover.</title>
        <authorList>
            <person name="Gomez Luciano L.B."/>
            <person name="Jason Tsai I."/>
            <person name="Chuma I."/>
            <person name="Tosa Y."/>
            <person name="Chen Y.H."/>
            <person name="Li J.Y."/>
            <person name="Li M.Y."/>
            <person name="Jade Lu M.Y."/>
            <person name="Nakayashiki H."/>
            <person name="Li W.H."/>
        </authorList>
    </citation>
    <scope>NUCLEOTIDE SEQUENCE [LARGE SCALE GENOMIC DNA]</scope>
    <source>
        <strain evidence="8">MZ5-1-6</strain>
    </source>
</reference>
<evidence type="ECO:0000313" key="9">
    <source>
        <dbReference type="Proteomes" id="UP000294847"/>
    </source>
</evidence>
<dbReference type="Proteomes" id="UP000294847">
    <property type="component" value="Chromosome 4"/>
</dbReference>
<keyword evidence="6" id="KW-0539">Nucleus</keyword>
<evidence type="ECO:0008006" key="10">
    <source>
        <dbReference type="Google" id="ProtNLM"/>
    </source>
</evidence>
<evidence type="ECO:0000256" key="5">
    <source>
        <dbReference type="ARBA" id="ARBA00023163"/>
    </source>
</evidence>
<keyword evidence="3" id="KW-0805">Transcription regulation</keyword>
<accession>A0A4V1C6J7</accession>
<feature type="compositionally biased region" description="Low complexity" evidence="7">
    <location>
        <begin position="115"/>
        <end position="133"/>
    </location>
</feature>
<organism evidence="8 9">
    <name type="scientific">Pyricularia oryzae</name>
    <name type="common">Rice blast fungus</name>
    <name type="synonym">Magnaporthe oryzae</name>
    <dbReference type="NCBI Taxonomy" id="318829"/>
    <lineage>
        <taxon>Eukaryota</taxon>
        <taxon>Fungi</taxon>
        <taxon>Dikarya</taxon>
        <taxon>Ascomycota</taxon>
        <taxon>Pezizomycotina</taxon>
        <taxon>Sordariomycetes</taxon>
        <taxon>Sordariomycetidae</taxon>
        <taxon>Magnaporthales</taxon>
        <taxon>Pyriculariaceae</taxon>
        <taxon>Pyricularia</taxon>
    </lineage>
</organism>
<evidence type="ECO:0000256" key="7">
    <source>
        <dbReference type="SAM" id="MobiDB-lite"/>
    </source>
</evidence>
<comment type="subcellular location">
    <subcellularLocation>
        <location evidence="1">Nucleus</location>
    </subcellularLocation>
</comment>
<evidence type="ECO:0000256" key="3">
    <source>
        <dbReference type="ARBA" id="ARBA00023015"/>
    </source>
</evidence>
<evidence type="ECO:0000256" key="6">
    <source>
        <dbReference type="ARBA" id="ARBA00023242"/>
    </source>
</evidence>
<name>A0A4V1C6J7_PYROR</name>
<dbReference type="AlphaFoldDB" id="A0A4V1C6J7"/>
<keyword evidence="5" id="KW-0804">Transcription</keyword>
<proteinExistence type="predicted"/>
<dbReference type="GO" id="GO:0005634">
    <property type="term" value="C:nucleus"/>
    <property type="evidence" value="ECO:0007669"/>
    <property type="project" value="UniProtKB-SubCell"/>
</dbReference>
<keyword evidence="4" id="KW-0238">DNA-binding</keyword>
<feature type="region of interest" description="Disordered" evidence="7">
    <location>
        <begin position="97"/>
        <end position="134"/>
    </location>
</feature>
<evidence type="ECO:0000313" key="8">
    <source>
        <dbReference type="EMBL" id="QBZ60128.1"/>
    </source>
</evidence>
<dbReference type="Pfam" id="PF11951">
    <property type="entry name" value="Fungal_trans_2"/>
    <property type="match status" value="1"/>
</dbReference>
<dbReference type="InterPro" id="IPR021858">
    <property type="entry name" value="Fun_TF"/>
</dbReference>
<dbReference type="GO" id="GO:0003677">
    <property type="term" value="F:DNA binding"/>
    <property type="evidence" value="ECO:0007669"/>
    <property type="project" value="UniProtKB-KW"/>
</dbReference>
<feature type="region of interest" description="Disordered" evidence="7">
    <location>
        <begin position="60"/>
        <end position="80"/>
    </location>
</feature>
<gene>
    <name evidence="8" type="ORF">PoMZ_07066</name>
</gene>
<sequence>MVRAKPDARLACDSCYGLKTRCVYTGAGCSSSGGGGGGSGGTASPSCQRCARLDRACVTTRTRGESGRPRKPDRTSTRPVAGRQFVWTAVGSASLPKRNSAGTSISTPEAGVATLPPSSSLLPPSAASAPSPSTIQPSDHVLASLGVTDKTLLGLILDRRTFADHFVLASSFADGMIEGMVRGLGMGLPEQKQPSPLVGLQLACAAKVADLLLLRTNTTDADDGYHCYYSQSAAAVDILRQTFTPARAVSEAEALVAIYLGIGIVTFDLMDAGRSAHSVARFAISVVRRAAKLHQQRRRQSFGPDVDRDLVPLAYLDTCNCLVRRMVPAARLEVGGPPVVDRCIGVCGPLLPLLYDVCELSRDLRALQLASGTAGEAAAGQMGGSGCRLGRMVQQCALQQRRERLERALEAWEPALPGDFAAAYAAAEQAVVRGQARIHKLTATLILHRLAVSFDQDGGCGGRGARLAAEMLRCMAELYAAAGRDSKEERAGVGTFDYRLSLSLLVAAAELTSAADRRDCLEDMFPLVVSKLYPEVDRMLREFVGYVWTSRDEGFGGCWLDLAGLEDAPAYLAKVHNFTLIHRRRIRPSHSFPSAMSPPYRPPTQTPLDNNPTFTALLTLAELDTRPPIAASRPVVVTLWCALVACRLGVNDLDDAWSLGFGRAMALVYILSRAVREDVNGEAAVAFLTASFPTVSLDPSGAGVLASLVAANIMEAAGRVWGAAAMDFLSSLPGSASDVVEGFNGLDDYCAVETTMAQALDSWVSWGQWTGREGDFLVRLFDMLDAFCPAAGLDGGEVVEVGGHMKQNIDSRVKQGSPLQDGSGIATLQVLLPPHCQGPPPD</sequence>
<dbReference type="PANTHER" id="PTHR37534:SF46">
    <property type="entry name" value="ZN(II)2CYS6 TRANSCRIPTION FACTOR (EUROFUNG)"/>
    <property type="match status" value="1"/>
</dbReference>
<dbReference type="EMBL" id="CP034207">
    <property type="protein sequence ID" value="QBZ60128.1"/>
    <property type="molecule type" value="Genomic_DNA"/>
</dbReference>
<dbReference type="PANTHER" id="PTHR37534">
    <property type="entry name" value="TRANSCRIPTIONAL ACTIVATOR PROTEIN UGA3"/>
    <property type="match status" value="1"/>
</dbReference>
<keyword evidence="2" id="KW-0862">Zinc</keyword>